<keyword evidence="2" id="KW-1185">Reference proteome</keyword>
<proteinExistence type="predicted"/>
<evidence type="ECO:0000313" key="2">
    <source>
        <dbReference type="Proteomes" id="UP000838756"/>
    </source>
</evidence>
<organism evidence="1 2">
    <name type="scientific">Pararge aegeria aegeria</name>
    <dbReference type="NCBI Taxonomy" id="348720"/>
    <lineage>
        <taxon>Eukaryota</taxon>
        <taxon>Metazoa</taxon>
        <taxon>Ecdysozoa</taxon>
        <taxon>Arthropoda</taxon>
        <taxon>Hexapoda</taxon>
        <taxon>Insecta</taxon>
        <taxon>Pterygota</taxon>
        <taxon>Neoptera</taxon>
        <taxon>Endopterygota</taxon>
        <taxon>Lepidoptera</taxon>
        <taxon>Glossata</taxon>
        <taxon>Ditrysia</taxon>
        <taxon>Papilionoidea</taxon>
        <taxon>Nymphalidae</taxon>
        <taxon>Satyrinae</taxon>
        <taxon>Satyrini</taxon>
        <taxon>Parargina</taxon>
        <taxon>Pararge</taxon>
    </lineage>
</organism>
<sequence>MQWAGYVQFMEGTRAPKRLMAYWRGVEAEDDLGVDGVMELRGILGCWEFGAGKKQLLTSYGEICLIKPRLTPRAVEL</sequence>
<gene>
    <name evidence="1" type="primary">jg6590</name>
    <name evidence="1" type="ORF">PAEG_LOCUS10864</name>
</gene>
<accession>A0A8S4RCQ7</accession>
<reference evidence="1" key="1">
    <citation type="submission" date="2022-03" db="EMBL/GenBank/DDBJ databases">
        <authorList>
            <person name="Lindestad O."/>
        </authorList>
    </citation>
    <scope>NUCLEOTIDE SEQUENCE</scope>
</reference>
<dbReference type="EMBL" id="CAKXAJ010024912">
    <property type="protein sequence ID" value="CAH2232636.1"/>
    <property type="molecule type" value="Genomic_DNA"/>
</dbReference>
<dbReference type="Proteomes" id="UP000838756">
    <property type="component" value="Unassembled WGS sequence"/>
</dbReference>
<comment type="caution">
    <text evidence="1">The sequence shown here is derived from an EMBL/GenBank/DDBJ whole genome shotgun (WGS) entry which is preliminary data.</text>
</comment>
<name>A0A8S4RCQ7_9NEOP</name>
<evidence type="ECO:0000313" key="1">
    <source>
        <dbReference type="EMBL" id="CAH2232636.1"/>
    </source>
</evidence>
<dbReference type="AlphaFoldDB" id="A0A8S4RCQ7"/>
<protein>
    <submittedName>
        <fullName evidence="1">Jg6590 protein</fullName>
    </submittedName>
</protein>